<dbReference type="PRINTS" id="PR01438">
    <property type="entry name" value="UNVRSLSTRESS"/>
</dbReference>
<comment type="caution">
    <text evidence="2">The sequence shown here is derived from an EMBL/GenBank/DDBJ whole genome shotgun (WGS) entry which is preliminary data.</text>
</comment>
<evidence type="ECO:0000259" key="1">
    <source>
        <dbReference type="Pfam" id="PF00582"/>
    </source>
</evidence>
<proteinExistence type="predicted"/>
<accession>A0A1J5RXC8</accession>
<dbReference type="PANTHER" id="PTHR31964:SF113">
    <property type="entry name" value="USPA DOMAIN-CONTAINING PROTEIN"/>
    <property type="match status" value="1"/>
</dbReference>
<sequence length="145" mass="15971">MEQPVRLLLPVDGSAFTKRALDFLLDRLTWWREPPRVDLLHVEPPVGTALARSYLSREVLDSYYAEQSERVLAPALAALQAAGLDVLVHRQVGEASRRIVEFSLEHQNDLIVMGSHGHTALGSVALGSVVTKVLASCRVPVLIVR</sequence>
<feature type="domain" description="UspA" evidence="1">
    <location>
        <begin position="6"/>
        <end position="145"/>
    </location>
</feature>
<name>A0A1J5RXC8_9ZZZZ</name>
<gene>
    <name evidence="2" type="ORF">GALL_239420</name>
</gene>
<reference evidence="2" key="1">
    <citation type="submission" date="2016-10" db="EMBL/GenBank/DDBJ databases">
        <title>Sequence of Gallionella enrichment culture.</title>
        <authorList>
            <person name="Poehlein A."/>
            <person name="Muehling M."/>
            <person name="Daniel R."/>
        </authorList>
    </citation>
    <scope>NUCLEOTIDE SEQUENCE</scope>
</reference>
<evidence type="ECO:0000313" key="2">
    <source>
        <dbReference type="EMBL" id="OIQ94123.1"/>
    </source>
</evidence>
<dbReference type="EMBL" id="MLJW01000193">
    <property type="protein sequence ID" value="OIQ94123.1"/>
    <property type="molecule type" value="Genomic_DNA"/>
</dbReference>
<dbReference type="Gene3D" id="3.40.50.620">
    <property type="entry name" value="HUPs"/>
    <property type="match status" value="1"/>
</dbReference>
<dbReference type="InterPro" id="IPR006015">
    <property type="entry name" value="Universal_stress_UspA"/>
</dbReference>
<dbReference type="SUPFAM" id="SSF52402">
    <property type="entry name" value="Adenine nucleotide alpha hydrolases-like"/>
    <property type="match status" value="1"/>
</dbReference>
<dbReference type="InterPro" id="IPR006016">
    <property type="entry name" value="UspA"/>
</dbReference>
<protein>
    <submittedName>
        <fullName evidence="2">Universal stress proteinc</fullName>
    </submittedName>
</protein>
<dbReference type="AlphaFoldDB" id="A0A1J5RXC8"/>
<dbReference type="CDD" id="cd00293">
    <property type="entry name" value="USP-like"/>
    <property type="match status" value="1"/>
</dbReference>
<dbReference type="Pfam" id="PF00582">
    <property type="entry name" value="Usp"/>
    <property type="match status" value="1"/>
</dbReference>
<organism evidence="2">
    <name type="scientific">mine drainage metagenome</name>
    <dbReference type="NCBI Taxonomy" id="410659"/>
    <lineage>
        <taxon>unclassified sequences</taxon>
        <taxon>metagenomes</taxon>
        <taxon>ecological metagenomes</taxon>
    </lineage>
</organism>
<dbReference type="PANTHER" id="PTHR31964">
    <property type="entry name" value="ADENINE NUCLEOTIDE ALPHA HYDROLASES-LIKE SUPERFAMILY PROTEIN"/>
    <property type="match status" value="1"/>
</dbReference>
<dbReference type="InterPro" id="IPR014729">
    <property type="entry name" value="Rossmann-like_a/b/a_fold"/>
</dbReference>